<organism evidence="3">
    <name type="scientific">Diacronema lutheri</name>
    <name type="common">Unicellular marine alga</name>
    <name type="synonym">Monochrysis lutheri</name>
    <dbReference type="NCBI Taxonomy" id="2081491"/>
    <lineage>
        <taxon>Eukaryota</taxon>
        <taxon>Haptista</taxon>
        <taxon>Haptophyta</taxon>
        <taxon>Pavlovophyceae</taxon>
        <taxon>Pavlovales</taxon>
        <taxon>Pavlovaceae</taxon>
        <taxon>Diacronema</taxon>
    </lineage>
</organism>
<evidence type="ECO:0000313" key="3">
    <source>
        <dbReference type="EMBL" id="CAD8277511.1"/>
    </source>
</evidence>
<keyword evidence="1" id="KW-0472">Membrane</keyword>
<dbReference type="EMBL" id="HBEB01018321">
    <property type="protein sequence ID" value="CAD8277511.1"/>
    <property type="molecule type" value="Transcribed_RNA"/>
</dbReference>
<feature type="transmembrane region" description="Helical" evidence="1">
    <location>
        <begin position="194"/>
        <end position="215"/>
    </location>
</feature>
<keyword evidence="1" id="KW-0812">Transmembrane</keyword>
<reference evidence="3" key="1">
    <citation type="submission" date="2021-01" db="EMBL/GenBank/DDBJ databases">
        <authorList>
            <person name="Corre E."/>
            <person name="Pelletier E."/>
            <person name="Niang G."/>
            <person name="Scheremetjew M."/>
            <person name="Finn R."/>
            <person name="Kale V."/>
            <person name="Holt S."/>
            <person name="Cochrane G."/>
            <person name="Meng A."/>
            <person name="Brown T."/>
            <person name="Cohen L."/>
        </authorList>
    </citation>
    <scope>NUCLEOTIDE SEQUENCE</scope>
    <source>
        <strain evidence="3">RCC1537</strain>
    </source>
</reference>
<proteinExistence type="predicted"/>
<evidence type="ECO:0000256" key="2">
    <source>
        <dbReference type="SAM" id="SignalP"/>
    </source>
</evidence>
<protein>
    <submittedName>
        <fullName evidence="3">Uncharacterized protein</fullName>
    </submittedName>
</protein>
<evidence type="ECO:0000256" key="1">
    <source>
        <dbReference type="SAM" id="Phobius"/>
    </source>
</evidence>
<feature type="transmembrane region" description="Helical" evidence="1">
    <location>
        <begin position="95"/>
        <end position="116"/>
    </location>
</feature>
<feature type="transmembrane region" description="Helical" evidence="1">
    <location>
        <begin position="168"/>
        <end position="187"/>
    </location>
</feature>
<feature type="signal peptide" evidence="2">
    <location>
        <begin position="1"/>
        <end position="21"/>
    </location>
</feature>
<gene>
    <name evidence="3" type="ORF">PLUT1463_LOCUS11828</name>
</gene>
<dbReference type="AlphaFoldDB" id="A0A7R9UWM3"/>
<keyword evidence="1" id="KW-1133">Transmembrane helix</keyword>
<feature type="chain" id="PRO_5031092432" evidence="2">
    <location>
        <begin position="22"/>
        <end position="232"/>
    </location>
</feature>
<name>A0A7R9UWM3_DIALT</name>
<feature type="transmembrane region" description="Helical" evidence="1">
    <location>
        <begin position="66"/>
        <end position="83"/>
    </location>
</feature>
<keyword evidence="2" id="KW-0732">Signal</keyword>
<accession>A0A7R9UWM3</accession>
<sequence length="232" mass="24280">MSSMGACRAALLVAMAVGASAITAVPPQRNFLGILGAKPLPKKGVTSVARARARGASTVPMRPSAASHWGVVGVMAILANAIGRLAPIAAEPFRYGGLAPLHWASYAATIAAFAYVEGYKAFQLKFSPLVVSRAFTLGPQGGRATALRSVLAPFYSMGLFHATRKRKVISWTISLAVIVIVGVVKRLPYPWRSIVDAGVVAGLTWGVTSIGWIYVKAIGGSLPNVSTELPPK</sequence>